<keyword evidence="3" id="KW-1185">Reference proteome</keyword>
<dbReference type="OrthoDB" id="5368716at2759"/>
<organism evidence="2 3">
    <name type="scientific">Pyronema omphalodes (strain CBS 100304)</name>
    <name type="common">Pyronema confluens</name>
    <dbReference type="NCBI Taxonomy" id="1076935"/>
    <lineage>
        <taxon>Eukaryota</taxon>
        <taxon>Fungi</taxon>
        <taxon>Dikarya</taxon>
        <taxon>Ascomycota</taxon>
        <taxon>Pezizomycotina</taxon>
        <taxon>Pezizomycetes</taxon>
        <taxon>Pezizales</taxon>
        <taxon>Pyronemataceae</taxon>
        <taxon>Pyronema</taxon>
    </lineage>
</organism>
<protein>
    <submittedName>
        <fullName evidence="2">Uncharacterized protein</fullName>
    </submittedName>
</protein>
<dbReference type="eggNOG" id="ENOG502SY9P">
    <property type="taxonomic scope" value="Eukaryota"/>
</dbReference>
<reference evidence="2 3" key="1">
    <citation type="journal article" date="2013" name="PLoS Genet.">
        <title>The genome and development-dependent transcriptomes of Pyronema confluens: a window into fungal evolution.</title>
        <authorList>
            <person name="Traeger S."/>
            <person name="Altegoer F."/>
            <person name="Freitag M."/>
            <person name="Gabaldon T."/>
            <person name="Kempken F."/>
            <person name="Kumar A."/>
            <person name="Marcet-Houben M."/>
            <person name="Poggeler S."/>
            <person name="Stajich J.E."/>
            <person name="Nowrousian M."/>
        </authorList>
    </citation>
    <scope>NUCLEOTIDE SEQUENCE [LARGE SCALE GENOMIC DNA]</scope>
    <source>
        <strain evidence="3">CBS 100304</strain>
        <tissue evidence="2">Vegetative mycelium</tissue>
    </source>
</reference>
<evidence type="ECO:0000313" key="3">
    <source>
        <dbReference type="Proteomes" id="UP000018144"/>
    </source>
</evidence>
<evidence type="ECO:0000313" key="2">
    <source>
        <dbReference type="EMBL" id="CCX06524.1"/>
    </source>
</evidence>
<accession>U4L8T4</accession>
<dbReference type="Proteomes" id="UP000018144">
    <property type="component" value="Unassembled WGS sequence"/>
</dbReference>
<feature type="compositionally biased region" description="Basic and acidic residues" evidence="1">
    <location>
        <begin position="84"/>
        <end position="110"/>
    </location>
</feature>
<sequence>MGSHTPQPSSVGTYSFMPYPAEYAFSPGMTYPPMPPMDHPGSPYSPHPHFPSNLAFHMGHPPPSPITSHSHLPPSPPAPSSPGRSDRERDREHDRERERERERDRVSTETKMIRQLCTTIAKMQGTMKDLAERQTEILDRMSLLEQRSERANESIERILENTEMAMEDSKSIRTRVEDNESQDAFETRLTDLMDNVVEKLIGGIGQELKEIKKMVNNVDRYNSLRDPFALAQRVSDADLLGEEEQEEVKGI</sequence>
<feature type="compositionally biased region" description="Pro residues" evidence="1">
    <location>
        <begin position="30"/>
        <end position="49"/>
    </location>
</feature>
<dbReference type="STRING" id="1076935.U4L8T4"/>
<gene>
    <name evidence="2" type="ORF">PCON_06111</name>
</gene>
<evidence type="ECO:0000256" key="1">
    <source>
        <dbReference type="SAM" id="MobiDB-lite"/>
    </source>
</evidence>
<dbReference type="AlphaFoldDB" id="U4L8T4"/>
<proteinExistence type="predicted"/>
<dbReference type="EMBL" id="HF935294">
    <property type="protein sequence ID" value="CCX06524.1"/>
    <property type="molecule type" value="Genomic_DNA"/>
</dbReference>
<feature type="region of interest" description="Disordered" evidence="1">
    <location>
        <begin position="25"/>
        <end position="110"/>
    </location>
</feature>
<name>U4L8T4_PYROM</name>